<organism evidence="1 2">
    <name type="scientific">Streptomyces cupreus</name>
    <dbReference type="NCBI Taxonomy" id="2759956"/>
    <lineage>
        <taxon>Bacteria</taxon>
        <taxon>Bacillati</taxon>
        <taxon>Actinomycetota</taxon>
        <taxon>Actinomycetes</taxon>
        <taxon>Kitasatosporales</taxon>
        <taxon>Streptomycetaceae</taxon>
        <taxon>Streptomyces</taxon>
    </lineage>
</organism>
<protein>
    <submittedName>
        <fullName evidence="1">Uncharacterized protein</fullName>
    </submittedName>
</protein>
<dbReference type="RefSeq" id="WP_186280953.1">
    <property type="nucleotide sequence ID" value="NZ_JACMSF010000004.1"/>
</dbReference>
<proteinExistence type="predicted"/>
<keyword evidence="2" id="KW-1185">Reference proteome</keyword>
<comment type="caution">
    <text evidence="1">The sequence shown here is derived from an EMBL/GenBank/DDBJ whole genome shotgun (WGS) entry which is preliminary data.</text>
</comment>
<evidence type="ECO:0000313" key="1">
    <source>
        <dbReference type="EMBL" id="MBC2901064.1"/>
    </source>
</evidence>
<gene>
    <name evidence="1" type="ORF">H4N64_05505</name>
</gene>
<dbReference type="EMBL" id="JACMSF010000004">
    <property type="protein sequence ID" value="MBC2901064.1"/>
    <property type="molecule type" value="Genomic_DNA"/>
</dbReference>
<dbReference type="AlphaFoldDB" id="A0A7X1IZ55"/>
<reference evidence="1 2" key="1">
    <citation type="submission" date="2020-08" db="EMBL/GenBank/DDBJ databases">
        <title>Streptomyces sp. PSKA01 genome sequencing and assembly.</title>
        <authorList>
            <person name="Mandal S."/>
            <person name="Maiti P.K."/>
            <person name="Das P."/>
        </authorList>
    </citation>
    <scope>NUCLEOTIDE SEQUENCE [LARGE SCALE GENOMIC DNA]</scope>
    <source>
        <strain evidence="1 2">PSKA01</strain>
    </source>
</reference>
<accession>A0A7X1IZ55</accession>
<sequence length="73" mass="7806">MTPGVDLANDAVEPELRSVCTFDVRHADSDVQGLVDQIMGLLDSGVTLVDLSHHDHRGTVIELRAQPKGGTAQ</sequence>
<dbReference type="Proteomes" id="UP000584670">
    <property type="component" value="Unassembled WGS sequence"/>
</dbReference>
<name>A0A7X1IZ55_9ACTN</name>
<evidence type="ECO:0000313" key="2">
    <source>
        <dbReference type="Proteomes" id="UP000584670"/>
    </source>
</evidence>